<feature type="region of interest" description="Disordered" evidence="2">
    <location>
        <begin position="1"/>
        <end position="41"/>
    </location>
</feature>
<evidence type="ECO:0000313" key="4">
    <source>
        <dbReference type="EMBL" id="AGE54010.1"/>
    </source>
</evidence>
<gene>
    <name evidence="4" type="primary">IL-3A_636R</name>
    <name evidence="4" type="ORF">PBCVIL3A_636R</name>
</gene>
<keyword evidence="1" id="KW-0175">Coiled coil</keyword>
<name>M1I696_PBCVI</name>
<dbReference type="InterPro" id="IPR014897">
    <property type="entry name" value="PBCV_basic_adap"/>
</dbReference>
<proteinExistence type="predicted"/>
<reference evidence="4 5" key="1">
    <citation type="submission" date="2012-10" db="EMBL/GenBank/DDBJ databases">
        <title>Towards defining the chloroviruses: a genomic journey through a genus of large DNA viruses.</title>
        <authorList>
            <person name="Jeanniard A."/>
            <person name="Dunigan D.D."/>
            <person name="Gurnon J.R."/>
            <person name="Agarkova I."/>
            <person name="Kang M."/>
            <person name="Vitek J."/>
            <person name="Duncan G."/>
            <person name="McClung O.W."/>
            <person name="Larsen M."/>
            <person name="Claverie J.-M."/>
            <person name="Van Etten J.L."/>
            <person name="Blanc G."/>
        </authorList>
    </citation>
    <scope>NUCLEOTIDE SEQUENCE [LARGE SCALE GENOMIC DNA]</scope>
</reference>
<organismHost>
    <name type="scientific">Chlorella</name>
    <dbReference type="NCBI Taxonomy" id="3071"/>
</organismHost>
<organism evidence="4 5">
    <name type="scientific">Paramecium bursaria Chlorella virus IL3A</name>
    <name type="common">PBCV-IL3A</name>
    <dbReference type="NCBI Taxonomy" id="46019"/>
    <lineage>
        <taxon>Viruses</taxon>
        <taxon>Varidnaviria</taxon>
        <taxon>Bamfordvirae</taxon>
        <taxon>Nucleocytoviricota</taxon>
        <taxon>Megaviricetes</taxon>
        <taxon>Algavirales</taxon>
        <taxon>Phycodnaviridae</taxon>
        <taxon>Chlorovirus</taxon>
        <taxon>Chlorovirus illinoense</taxon>
    </lineage>
</organism>
<evidence type="ECO:0000259" key="3">
    <source>
        <dbReference type="Pfam" id="PF08789"/>
    </source>
</evidence>
<feature type="coiled-coil region" evidence="1">
    <location>
        <begin position="44"/>
        <end position="92"/>
    </location>
</feature>
<dbReference type="Pfam" id="PF08789">
    <property type="entry name" value="PBCV_basic_adap"/>
    <property type="match status" value="1"/>
</dbReference>
<protein>
    <submittedName>
        <fullName evidence="4">PBCV-specific basic adaptor domain-containing protein</fullName>
    </submittedName>
</protein>
<sequence length="116" mass="12960">MAIETNTGRKDAKGRIIFKGPRGGEFVKTSTGRKSKPAVGRLTKKQLEEKARALSAKRQSLNSKAKNLSAKRQMLERGAEFLNQEAARLQAENTMRRLNMLAKNKASVVKNMTKKM</sequence>
<evidence type="ECO:0000313" key="5">
    <source>
        <dbReference type="Proteomes" id="UP000247091"/>
    </source>
</evidence>
<evidence type="ECO:0000256" key="1">
    <source>
        <dbReference type="SAM" id="Coils"/>
    </source>
</evidence>
<dbReference type="Proteomes" id="UP000247091">
    <property type="component" value="Segment"/>
</dbReference>
<accession>M1I696</accession>
<dbReference type="EMBL" id="JX997169">
    <property type="protein sequence ID" value="AGE54010.1"/>
    <property type="molecule type" value="Genomic_DNA"/>
</dbReference>
<evidence type="ECO:0000256" key="2">
    <source>
        <dbReference type="SAM" id="MobiDB-lite"/>
    </source>
</evidence>
<feature type="domain" description="PBCV-specific basic adaptor" evidence="3">
    <location>
        <begin position="8"/>
        <end position="46"/>
    </location>
</feature>